<dbReference type="InterPro" id="IPR054691">
    <property type="entry name" value="LeuA/HCS_post-cat"/>
</dbReference>
<keyword evidence="4" id="KW-1185">Reference proteome</keyword>
<dbReference type="PANTHER" id="PTHR10277">
    <property type="entry name" value="HOMOCITRATE SYNTHASE-RELATED"/>
    <property type="match status" value="1"/>
</dbReference>
<dbReference type="Pfam" id="PF00682">
    <property type="entry name" value="HMGL-like"/>
    <property type="match status" value="1"/>
</dbReference>
<organism evidence="3 4">
    <name type="scientific">Xylaria bambusicola</name>
    <dbReference type="NCBI Taxonomy" id="326684"/>
    <lineage>
        <taxon>Eukaryota</taxon>
        <taxon>Fungi</taxon>
        <taxon>Dikarya</taxon>
        <taxon>Ascomycota</taxon>
        <taxon>Pezizomycotina</taxon>
        <taxon>Sordariomycetes</taxon>
        <taxon>Xylariomycetidae</taxon>
        <taxon>Xylariales</taxon>
        <taxon>Xylariaceae</taxon>
        <taxon>Xylaria</taxon>
    </lineage>
</organism>
<reference evidence="3 4" key="1">
    <citation type="submission" date="2023-10" db="EMBL/GenBank/DDBJ databases">
        <title>Draft genome sequence of Xylaria bambusicola isolate GMP-LS, the root and basal stem rot pathogen of sugarcane in Indonesia.</title>
        <authorList>
            <person name="Selvaraj P."/>
            <person name="Muralishankar V."/>
            <person name="Muruganantham S."/>
            <person name="Sp S."/>
            <person name="Haryani S."/>
            <person name="Lau K.J.X."/>
            <person name="Naqvi N.I."/>
        </authorList>
    </citation>
    <scope>NUCLEOTIDE SEQUENCE [LARGE SCALE GENOMIC DNA]</scope>
    <source>
        <strain evidence="3">GMP-LS</strain>
    </source>
</reference>
<evidence type="ECO:0000313" key="3">
    <source>
        <dbReference type="EMBL" id="KAK5630173.1"/>
    </source>
</evidence>
<dbReference type="InterPro" id="IPR000891">
    <property type="entry name" value="PYR_CT"/>
</dbReference>
<evidence type="ECO:0000313" key="4">
    <source>
        <dbReference type="Proteomes" id="UP001305414"/>
    </source>
</evidence>
<dbReference type="GO" id="GO:0019878">
    <property type="term" value="P:lysine biosynthetic process via aminoadipic acid"/>
    <property type="evidence" value="ECO:0007669"/>
    <property type="project" value="TreeGrafter"/>
</dbReference>
<comment type="caution">
    <text evidence="3">The sequence shown here is derived from an EMBL/GenBank/DDBJ whole genome shotgun (WGS) entry which is preliminary data.</text>
</comment>
<dbReference type="PROSITE" id="PS50991">
    <property type="entry name" value="PYR_CT"/>
    <property type="match status" value="1"/>
</dbReference>
<gene>
    <name evidence="3" type="ORF">RRF57_005888</name>
</gene>
<dbReference type="Gene3D" id="1.10.238.260">
    <property type="match status" value="1"/>
</dbReference>
<dbReference type="GO" id="GO:0005739">
    <property type="term" value="C:mitochondrion"/>
    <property type="evidence" value="ECO:0007669"/>
    <property type="project" value="TreeGrafter"/>
</dbReference>
<evidence type="ECO:0000256" key="1">
    <source>
        <dbReference type="ARBA" id="ARBA00022679"/>
    </source>
</evidence>
<dbReference type="SUPFAM" id="SSF51569">
    <property type="entry name" value="Aldolase"/>
    <property type="match status" value="1"/>
</dbReference>
<evidence type="ECO:0000259" key="2">
    <source>
        <dbReference type="PROSITE" id="PS50991"/>
    </source>
</evidence>
<dbReference type="Proteomes" id="UP001305414">
    <property type="component" value="Unassembled WGS sequence"/>
</dbReference>
<sequence>MTQNAHSALEAGATHIDTSVLGIGERNGITPLGALMARMIVTAPEYTKSKYNLKELKALETLVANIVQIDIPYNNVLVLFLFCSQNLANFGIIACHARTPCHESLENVTKTDHVIVASVHSHIRQASTPRPYSTTLRQTYEIINPEDFGLSRYVCINSRVTGWNAVRSRADKLGLYNMSDDQIKQVLRFVSTDERRDSTAKIKKLADIRPLGIEDTDSILRSFHRELQAA</sequence>
<dbReference type="PANTHER" id="PTHR10277:SF48">
    <property type="entry name" value="HOMOCITRATE SYNTHASE, CYTOSOLIC ISOZYME-RELATED"/>
    <property type="match status" value="1"/>
</dbReference>
<dbReference type="InterPro" id="IPR013785">
    <property type="entry name" value="Aldolase_TIM"/>
</dbReference>
<accession>A0AAN7Z8C4</accession>
<dbReference type="Pfam" id="PF22617">
    <property type="entry name" value="HCS_D2"/>
    <property type="match status" value="1"/>
</dbReference>
<dbReference type="InterPro" id="IPR050073">
    <property type="entry name" value="2-IPM_HCS-like"/>
</dbReference>
<feature type="domain" description="Pyruvate carboxyltransferase" evidence="2">
    <location>
        <begin position="1"/>
        <end position="57"/>
    </location>
</feature>
<dbReference type="EMBL" id="JAWHQM010000015">
    <property type="protein sequence ID" value="KAK5630173.1"/>
    <property type="molecule type" value="Genomic_DNA"/>
</dbReference>
<proteinExistence type="predicted"/>
<dbReference type="Gene3D" id="3.20.20.70">
    <property type="entry name" value="Aldolase class I"/>
    <property type="match status" value="1"/>
</dbReference>
<keyword evidence="1" id="KW-0808">Transferase</keyword>
<protein>
    <recommendedName>
        <fullName evidence="2">Pyruvate carboxyltransferase domain-containing protein</fullName>
    </recommendedName>
</protein>
<dbReference type="AlphaFoldDB" id="A0AAN7Z8C4"/>
<dbReference type="GO" id="GO:0004410">
    <property type="term" value="F:homocitrate synthase activity"/>
    <property type="evidence" value="ECO:0007669"/>
    <property type="project" value="TreeGrafter"/>
</dbReference>
<name>A0AAN7Z8C4_9PEZI</name>